<reference evidence="3" key="2">
    <citation type="submission" date="2025-09" db="UniProtKB">
        <authorList>
            <consortium name="Ensembl"/>
        </authorList>
    </citation>
    <scope>IDENTIFICATION</scope>
</reference>
<dbReference type="GeneTree" id="ENSGT00390000010145"/>
<protein>
    <recommendedName>
        <fullName evidence="2">Asteroid domain-containing protein</fullName>
    </recommendedName>
</protein>
<dbReference type="InParanoid" id="I3ITY3"/>
<dbReference type="InterPro" id="IPR039436">
    <property type="entry name" value="Asteroid_dom"/>
</dbReference>
<dbReference type="STRING" id="8128.ENSONIP00000000072"/>
<accession>I3ITY3</accession>
<dbReference type="PANTHER" id="PTHR15665">
    <property type="entry name" value="ASTEROID PROTEIN"/>
    <property type="match status" value="1"/>
</dbReference>
<dbReference type="HOGENOM" id="CLU_017330_2_1_1"/>
<dbReference type="PANTHER" id="PTHR15665:SF1">
    <property type="entry name" value="PROTEIN ASTEROID HOMOLOG 1"/>
    <property type="match status" value="1"/>
</dbReference>
<evidence type="ECO:0000313" key="3">
    <source>
        <dbReference type="Ensembl" id="ENSONIP00000000072.2"/>
    </source>
</evidence>
<dbReference type="Ensembl" id="ENSONIT00000000072.2">
    <property type="protein sequence ID" value="ENSONIP00000000072.2"/>
    <property type="gene ID" value="ENSONIG00000000060.2"/>
</dbReference>
<dbReference type="Proteomes" id="UP000005207">
    <property type="component" value="Unplaced"/>
</dbReference>
<gene>
    <name evidence="3" type="primary">LOC102081493</name>
</gene>
<evidence type="ECO:0000259" key="2">
    <source>
        <dbReference type="Pfam" id="PF12813"/>
    </source>
</evidence>
<dbReference type="OMA" id="DARCWYE"/>
<dbReference type="InterPro" id="IPR029060">
    <property type="entry name" value="PIN-like_dom_sf"/>
</dbReference>
<name>I3ITY3_ORENI</name>
<proteinExistence type="inferred from homology"/>
<comment type="similarity">
    <text evidence="1">Belongs to the asteroid family.</text>
</comment>
<dbReference type="FunCoup" id="I3ITY3">
    <property type="interactions" value="1"/>
</dbReference>
<organism evidence="3 4">
    <name type="scientific">Oreochromis niloticus</name>
    <name type="common">Nile tilapia</name>
    <name type="synonym">Tilapia nilotica</name>
    <dbReference type="NCBI Taxonomy" id="8128"/>
    <lineage>
        <taxon>Eukaryota</taxon>
        <taxon>Metazoa</taxon>
        <taxon>Chordata</taxon>
        <taxon>Craniata</taxon>
        <taxon>Vertebrata</taxon>
        <taxon>Euteleostomi</taxon>
        <taxon>Actinopterygii</taxon>
        <taxon>Neopterygii</taxon>
        <taxon>Teleostei</taxon>
        <taxon>Neoteleostei</taxon>
        <taxon>Acanthomorphata</taxon>
        <taxon>Ovalentaria</taxon>
        <taxon>Cichlomorphae</taxon>
        <taxon>Cichliformes</taxon>
        <taxon>Cichlidae</taxon>
        <taxon>African cichlids</taxon>
        <taxon>Pseudocrenilabrinae</taxon>
        <taxon>Oreochromini</taxon>
        <taxon>Oreochromis</taxon>
    </lineage>
</organism>
<dbReference type="AlphaFoldDB" id="I3ITY3"/>
<sequence length="682" mass="78193">MVTAFVSDSFCVMSVQHGLSPRAKLLLCTDFWSLFVVFLLADSLGLDQNHGGEYAAYESLIERFITALRTCEVDPYVVLDGGSDHTDKKLETVTQRAEQRIERAHRAAKDGGKENVLPIMTKWVFRQTLTRLKVPVAQCFGEADREIAALADKWQCPVLSNDSDFYIFNLSAGLLPISYFQWQDVNGNGSKSYIPCKRYYTSSFCIYFEIQCQLLPTFAALAGNDYVKLQKFIWSQFAPVASKPQSRLEGLLCWLKDFEEPEDALKAAVELMGGKSRKNKENMKKMLQSLSVGMEEYKLPRSSLMEFFIHGVIPLFLVELRVMQAWLPGDTLDVLLLHRLSLSTPVDHKDLPSVNLTSRPLRQVMYGLVLGKETSYKLNSLHEVTVLVKINSNLNVCHNVVSTLRPAVSWPQAELSERLQVLLEALGVNEERLNALPPQLRLPVAVTCYWWNRARPRPDLKLLKSLLLGMNLRDTPQLSAGRKHNQRRLYQTVQARCHQKPDVGVAHAFSQWQVCMKDSMHLNQLLGLPLPEPDVARRANILHLVFMISRFYQGTLVHQLVHMRRTGSRLKHVLKTDQASVQQYCDMLSAVRRLRPRQASEFSESEQAERRALNDQTNLQPFQLDYDEETETEVCSLARAQEELRLDDRLLLKTRYKTKERRNRCNKVELSRKEERRGTDLL</sequence>
<reference evidence="3" key="1">
    <citation type="submission" date="2025-08" db="UniProtKB">
        <authorList>
            <consortium name="Ensembl"/>
        </authorList>
    </citation>
    <scope>IDENTIFICATION</scope>
</reference>
<evidence type="ECO:0000313" key="4">
    <source>
        <dbReference type="Proteomes" id="UP000005207"/>
    </source>
</evidence>
<evidence type="ECO:0000256" key="1">
    <source>
        <dbReference type="ARBA" id="ARBA00007398"/>
    </source>
</evidence>
<keyword evidence="4" id="KW-1185">Reference proteome</keyword>
<feature type="domain" description="Asteroid" evidence="2">
    <location>
        <begin position="10"/>
        <end position="231"/>
    </location>
</feature>
<dbReference type="Gene3D" id="3.40.50.1010">
    <property type="entry name" value="5'-nuclease"/>
    <property type="match status" value="1"/>
</dbReference>
<dbReference type="eggNOG" id="ENOG502QQRA">
    <property type="taxonomic scope" value="Eukaryota"/>
</dbReference>
<dbReference type="SUPFAM" id="SSF88723">
    <property type="entry name" value="PIN domain-like"/>
    <property type="match status" value="1"/>
</dbReference>
<dbReference type="Pfam" id="PF12813">
    <property type="entry name" value="XPG_I_2"/>
    <property type="match status" value="1"/>
</dbReference>
<dbReference type="InterPro" id="IPR026832">
    <property type="entry name" value="Asteroid"/>
</dbReference>